<sequence>MPPPRDLESPYSVFWAPSQGTVRTGSRGPARAAARQAAKSSNTVGKVLKDQRFLDCLSITAATVASLSSRDEKGQNTVIANVGDNDITVDWSRMDPNITIQPHDNERIVLKFMADTKNWFSNNQDPQPWAVTYPADFVPANLDAIGRPGRLFYEQCTNLSNDWKNQVSAMGVEGGCCITYADSDCKPESWMFGMEKRQETHLRSKQHRVGVVYILGWIGWR</sequence>
<protein>
    <submittedName>
        <fullName evidence="1">Uncharacterized protein</fullName>
    </submittedName>
</protein>
<proteinExistence type="predicted"/>
<dbReference type="AlphaFoldDB" id="A0A2V1DLP2"/>
<name>A0A2V1DLP2_9PLEO</name>
<reference evidence="1 2" key="1">
    <citation type="journal article" date="2018" name="Sci. Rep.">
        <title>Comparative genomics provides insights into the lifestyle and reveals functional heterogeneity of dark septate endophytic fungi.</title>
        <authorList>
            <person name="Knapp D.G."/>
            <person name="Nemeth J.B."/>
            <person name="Barry K."/>
            <person name="Hainaut M."/>
            <person name="Henrissat B."/>
            <person name="Johnson J."/>
            <person name="Kuo A."/>
            <person name="Lim J.H.P."/>
            <person name="Lipzen A."/>
            <person name="Nolan M."/>
            <person name="Ohm R.A."/>
            <person name="Tamas L."/>
            <person name="Grigoriev I.V."/>
            <person name="Spatafora J.W."/>
            <person name="Nagy L.G."/>
            <person name="Kovacs G.M."/>
        </authorList>
    </citation>
    <scope>NUCLEOTIDE SEQUENCE [LARGE SCALE GENOMIC DNA]</scope>
    <source>
        <strain evidence="1 2">DSE2036</strain>
    </source>
</reference>
<gene>
    <name evidence="1" type="ORF">DM02DRAFT_657004</name>
</gene>
<evidence type="ECO:0000313" key="2">
    <source>
        <dbReference type="Proteomes" id="UP000244855"/>
    </source>
</evidence>
<dbReference type="EMBL" id="KZ805406">
    <property type="protein sequence ID" value="PVH98761.1"/>
    <property type="molecule type" value="Genomic_DNA"/>
</dbReference>
<dbReference type="Proteomes" id="UP000244855">
    <property type="component" value="Unassembled WGS sequence"/>
</dbReference>
<dbReference type="OrthoDB" id="5150738at2759"/>
<keyword evidence="2" id="KW-1185">Reference proteome</keyword>
<organism evidence="1 2">
    <name type="scientific">Periconia macrospinosa</name>
    <dbReference type="NCBI Taxonomy" id="97972"/>
    <lineage>
        <taxon>Eukaryota</taxon>
        <taxon>Fungi</taxon>
        <taxon>Dikarya</taxon>
        <taxon>Ascomycota</taxon>
        <taxon>Pezizomycotina</taxon>
        <taxon>Dothideomycetes</taxon>
        <taxon>Pleosporomycetidae</taxon>
        <taxon>Pleosporales</taxon>
        <taxon>Massarineae</taxon>
        <taxon>Periconiaceae</taxon>
        <taxon>Periconia</taxon>
    </lineage>
</organism>
<evidence type="ECO:0000313" key="1">
    <source>
        <dbReference type="EMBL" id="PVH98761.1"/>
    </source>
</evidence>
<accession>A0A2V1DLP2</accession>